<protein>
    <submittedName>
        <fullName evidence="3">Putative secreted protein</fullName>
    </submittedName>
</protein>
<feature type="transmembrane region" description="Helical" evidence="1">
    <location>
        <begin position="181"/>
        <end position="202"/>
    </location>
</feature>
<dbReference type="OrthoDB" id="5567186at2"/>
<feature type="signal peptide" evidence="2">
    <location>
        <begin position="1"/>
        <end position="22"/>
    </location>
</feature>
<organism evidence="3 4">
    <name type="scientific">Sinobacterium caligoides</name>
    <dbReference type="NCBI Taxonomy" id="933926"/>
    <lineage>
        <taxon>Bacteria</taxon>
        <taxon>Pseudomonadati</taxon>
        <taxon>Pseudomonadota</taxon>
        <taxon>Gammaproteobacteria</taxon>
        <taxon>Cellvibrionales</taxon>
        <taxon>Spongiibacteraceae</taxon>
        <taxon>Sinobacterium</taxon>
    </lineage>
</organism>
<name>A0A3N2DZQ5_9GAMM</name>
<keyword evidence="4" id="KW-1185">Reference proteome</keyword>
<comment type="caution">
    <text evidence="3">The sequence shown here is derived from an EMBL/GenBank/DDBJ whole genome shotgun (WGS) entry which is preliminary data.</text>
</comment>
<keyword evidence="1" id="KW-0472">Membrane</keyword>
<keyword evidence="1" id="KW-1133">Transmembrane helix</keyword>
<evidence type="ECO:0000256" key="1">
    <source>
        <dbReference type="SAM" id="Phobius"/>
    </source>
</evidence>
<gene>
    <name evidence="3" type="ORF">EDC56_0436</name>
</gene>
<keyword evidence="1" id="KW-0812">Transmembrane</keyword>
<dbReference type="RefSeq" id="WP_123710878.1">
    <property type="nucleotide sequence ID" value="NZ_RKHR01000003.1"/>
</dbReference>
<reference evidence="3 4" key="1">
    <citation type="submission" date="2018-11" db="EMBL/GenBank/DDBJ databases">
        <title>Genomic Encyclopedia of Type Strains, Phase IV (KMG-IV): sequencing the most valuable type-strain genomes for metagenomic binning, comparative biology and taxonomic classification.</title>
        <authorList>
            <person name="Goeker M."/>
        </authorList>
    </citation>
    <scope>NUCLEOTIDE SEQUENCE [LARGE SCALE GENOMIC DNA]</scope>
    <source>
        <strain evidence="3 4">DSM 100316</strain>
    </source>
</reference>
<evidence type="ECO:0000313" key="4">
    <source>
        <dbReference type="Proteomes" id="UP000275394"/>
    </source>
</evidence>
<evidence type="ECO:0000313" key="3">
    <source>
        <dbReference type="EMBL" id="ROS04919.1"/>
    </source>
</evidence>
<evidence type="ECO:0000256" key="2">
    <source>
        <dbReference type="SAM" id="SignalP"/>
    </source>
</evidence>
<feature type="chain" id="PRO_5018303134" evidence="2">
    <location>
        <begin position="23"/>
        <end position="206"/>
    </location>
</feature>
<dbReference type="AlphaFoldDB" id="A0A3N2DZQ5"/>
<dbReference type="EMBL" id="RKHR01000003">
    <property type="protein sequence ID" value="ROS04919.1"/>
    <property type="molecule type" value="Genomic_DNA"/>
</dbReference>
<accession>A0A3N2DZQ5</accession>
<dbReference type="Proteomes" id="UP000275394">
    <property type="component" value="Unassembled WGS sequence"/>
</dbReference>
<keyword evidence="2" id="KW-0732">Signal</keyword>
<sequence length="206" mass="21773">MFKFITKATCLITMAIGLTCQAESIELFNGSITDANGALASLTPVDTTFSGSFDYTEETEVATYANVILAGFCFNTTANGAPPATSDCPGDKSAVPFLADGQNDYDPEPLAIGTNFLQVDSDIDLTYGGLVKLLAYSPSFNVNILIDIELFENGNATLTADAGFLGSTSGVFTWTPKPPPVIVPVPASIWLFITALAGLFSLRKMK</sequence>
<proteinExistence type="predicted"/>